<name>A0ABX0KVL6_9NEIS</name>
<dbReference type="PANTHER" id="PTHR46623">
    <property type="entry name" value="CARBOXYMETHYLENEBUTENOLIDASE-RELATED"/>
    <property type="match status" value="1"/>
</dbReference>
<feature type="domain" description="Dienelactone hydrolase" evidence="1">
    <location>
        <begin position="52"/>
        <end position="275"/>
    </location>
</feature>
<evidence type="ECO:0000259" key="1">
    <source>
        <dbReference type="Pfam" id="PF01738"/>
    </source>
</evidence>
<gene>
    <name evidence="2" type="ORF">HA050_08895</name>
</gene>
<keyword evidence="2" id="KW-0378">Hydrolase</keyword>
<dbReference type="Proteomes" id="UP000712570">
    <property type="component" value="Unassembled WGS sequence"/>
</dbReference>
<dbReference type="InterPro" id="IPR002925">
    <property type="entry name" value="Dienelactn_hydro"/>
</dbReference>
<dbReference type="EMBL" id="JAAOLX010000004">
    <property type="protein sequence ID" value="NHQ86232.1"/>
    <property type="molecule type" value="Genomic_DNA"/>
</dbReference>
<dbReference type="InterPro" id="IPR029058">
    <property type="entry name" value="AB_hydrolase_fold"/>
</dbReference>
<evidence type="ECO:0000313" key="3">
    <source>
        <dbReference type="Proteomes" id="UP000712570"/>
    </source>
</evidence>
<protein>
    <submittedName>
        <fullName evidence="2">Dienelactone hydrolase family protein</fullName>
    </submittedName>
</protein>
<proteinExistence type="predicted"/>
<organism evidence="2 3">
    <name type="scientific">Iodobacter violaceini</name>
    <dbReference type="NCBI Taxonomy" id="3044271"/>
    <lineage>
        <taxon>Bacteria</taxon>
        <taxon>Pseudomonadati</taxon>
        <taxon>Pseudomonadota</taxon>
        <taxon>Betaproteobacteria</taxon>
        <taxon>Neisseriales</taxon>
        <taxon>Chitinibacteraceae</taxon>
        <taxon>Iodobacter</taxon>
    </lineage>
</organism>
<accession>A0ABX0KVL6</accession>
<dbReference type="Gene3D" id="3.40.50.1820">
    <property type="entry name" value="alpha/beta hydrolase"/>
    <property type="match status" value="1"/>
</dbReference>
<dbReference type="PROSITE" id="PS51318">
    <property type="entry name" value="TAT"/>
    <property type="match status" value="1"/>
</dbReference>
<keyword evidence="3" id="KW-1185">Reference proteome</keyword>
<evidence type="ECO:0000313" key="2">
    <source>
        <dbReference type="EMBL" id="NHQ86232.1"/>
    </source>
</evidence>
<dbReference type="InterPro" id="IPR006311">
    <property type="entry name" value="TAT_signal"/>
</dbReference>
<reference evidence="2 3" key="1">
    <citation type="submission" date="2020-03" db="EMBL/GenBank/DDBJ databases">
        <title>Draft genome sequence of environmentally isolated violet-colored cultures.</title>
        <authorList>
            <person name="Wilson H.S."/>
        </authorList>
    </citation>
    <scope>NUCLEOTIDE SEQUENCE [LARGE SCALE GENOMIC DNA]</scope>
    <source>
        <strain evidence="2 3">HSC-16F04</strain>
    </source>
</reference>
<dbReference type="PANTHER" id="PTHR46623:SF6">
    <property type="entry name" value="ALPHA_BETA-HYDROLASES SUPERFAMILY PROTEIN"/>
    <property type="match status" value="1"/>
</dbReference>
<dbReference type="Pfam" id="PF01738">
    <property type="entry name" value="DLH"/>
    <property type="match status" value="1"/>
</dbReference>
<comment type="caution">
    <text evidence="2">The sequence shown here is derived from an EMBL/GenBank/DDBJ whole genome shotgun (WGS) entry which is preliminary data.</text>
</comment>
<sequence length="277" mass="30682">MLEETMPEAARRIFLKTSLAAGFALAVRPVAASTIQTDSQGLLAGPVNIGEMPAYRAQPEQATQALPTVIVIQEIFGVHEHIQDLCRRLARLGYLAIAPELYYRQGDPRQFTDTQLLVKELVSKVPDEQVLADLDRTAAWAVTHGGDPQRLAVTGFCWGGRITWLYAAHNPKIKASVAWYGRLTGQTSSSNPQHPIDIAQKIKSPVLGLYAGKDQGISLESVEQMRKALRPQAQPFNIVVYDNASHGFNADYRPSYHPAAAQDGWKMMLDWFKRFGV</sequence>
<dbReference type="GO" id="GO:0016787">
    <property type="term" value="F:hydrolase activity"/>
    <property type="evidence" value="ECO:0007669"/>
    <property type="project" value="UniProtKB-KW"/>
</dbReference>
<dbReference type="SUPFAM" id="SSF53474">
    <property type="entry name" value="alpha/beta-Hydrolases"/>
    <property type="match status" value="1"/>
</dbReference>
<dbReference type="InterPro" id="IPR051049">
    <property type="entry name" value="Dienelactone_hydrolase-like"/>
</dbReference>